<dbReference type="GO" id="GO:0005737">
    <property type="term" value="C:cytoplasm"/>
    <property type="evidence" value="ECO:0007669"/>
    <property type="project" value="InterPro"/>
</dbReference>
<dbReference type="GO" id="GO:0004364">
    <property type="term" value="F:glutathione transferase activity"/>
    <property type="evidence" value="ECO:0007669"/>
    <property type="project" value="UniProtKB-EC"/>
</dbReference>
<dbReference type="PROSITE" id="PS50404">
    <property type="entry name" value="GST_NTER"/>
    <property type="match status" value="1"/>
</dbReference>
<evidence type="ECO:0000256" key="4">
    <source>
        <dbReference type="ARBA" id="ARBA00047960"/>
    </source>
</evidence>
<proteinExistence type="inferred from homology"/>
<dbReference type="InterPro" id="IPR040079">
    <property type="entry name" value="Glutathione_S-Trfase"/>
</dbReference>
<dbReference type="InterPro" id="IPR004046">
    <property type="entry name" value="GST_C"/>
</dbReference>
<dbReference type="FunFam" id="1.20.1050.10:FF:000017">
    <property type="entry name" value="Maleylacetoacetate isomerase"/>
    <property type="match status" value="1"/>
</dbReference>
<evidence type="ECO:0000256" key="1">
    <source>
        <dbReference type="ARBA" id="ARBA00010007"/>
    </source>
</evidence>
<dbReference type="SFLD" id="SFLDG00358">
    <property type="entry name" value="Main_(cytGST)"/>
    <property type="match status" value="1"/>
</dbReference>
<dbReference type="Pfam" id="PF02798">
    <property type="entry name" value="GST_N"/>
    <property type="match status" value="1"/>
</dbReference>
<dbReference type="InterPro" id="IPR036249">
    <property type="entry name" value="Thioredoxin-like_sf"/>
</dbReference>
<dbReference type="InterPro" id="IPR010987">
    <property type="entry name" value="Glutathione-S-Trfase_C-like"/>
</dbReference>
<evidence type="ECO:0000256" key="2">
    <source>
        <dbReference type="ARBA" id="ARBA00012452"/>
    </source>
</evidence>
<dbReference type="InterPro" id="IPR034330">
    <property type="entry name" value="GST_Zeta_C"/>
</dbReference>
<organism evidence="7">
    <name type="scientific">Araucaria cunninghamii</name>
    <name type="common">Hoop pine</name>
    <name type="synonym">Moreton Bay pine</name>
    <dbReference type="NCBI Taxonomy" id="56994"/>
    <lineage>
        <taxon>Eukaryota</taxon>
        <taxon>Viridiplantae</taxon>
        <taxon>Streptophyta</taxon>
        <taxon>Embryophyta</taxon>
        <taxon>Tracheophyta</taxon>
        <taxon>Spermatophyta</taxon>
        <taxon>Pinopsida</taxon>
        <taxon>Pinidae</taxon>
        <taxon>Conifers II</taxon>
        <taxon>Araucariales</taxon>
        <taxon>Araucariaceae</taxon>
        <taxon>Araucaria</taxon>
    </lineage>
</organism>
<feature type="domain" description="GST N-terminal" evidence="5">
    <location>
        <begin position="16"/>
        <end position="97"/>
    </location>
</feature>
<dbReference type="InterPro" id="IPR034333">
    <property type="entry name" value="GST_Zeta_N"/>
</dbReference>
<dbReference type="GO" id="GO:0006559">
    <property type="term" value="P:L-phenylalanine catabolic process"/>
    <property type="evidence" value="ECO:0007669"/>
    <property type="project" value="TreeGrafter"/>
</dbReference>
<comment type="similarity">
    <text evidence="1">Belongs to the GST superfamily. Zeta family.</text>
</comment>
<dbReference type="InterPro" id="IPR036282">
    <property type="entry name" value="Glutathione-S-Trfase_C_sf"/>
</dbReference>
<evidence type="ECO:0000259" key="5">
    <source>
        <dbReference type="PROSITE" id="PS50404"/>
    </source>
</evidence>
<accession>A0A0D6R3U9</accession>
<evidence type="ECO:0000313" key="7">
    <source>
        <dbReference type="EMBL" id="JAG97479.1"/>
    </source>
</evidence>
<dbReference type="PANTHER" id="PTHR42673:SF4">
    <property type="entry name" value="MALEYLACETOACETATE ISOMERASE"/>
    <property type="match status" value="1"/>
</dbReference>
<dbReference type="AlphaFoldDB" id="A0A0D6R3U9"/>
<dbReference type="FunFam" id="3.40.30.10:FF:000100">
    <property type="entry name" value="Glutathione S-transferase Z1"/>
    <property type="match status" value="1"/>
</dbReference>
<dbReference type="PANTHER" id="PTHR42673">
    <property type="entry name" value="MALEYLACETOACETATE ISOMERASE"/>
    <property type="match status" value="1"/>
</dbReference>
<dbReference type="EC" id="2.5.1.18" evidence="2"/>
<dbReference type="NCBIfam" id="TIGR01262">
    <property type="entry name" value="maiA"/>
    <property type="match status" value="1"/>
</dbReference>
<evidence type="ECO:0000256" key="3">
    <source>
        <dbReference type="ARBA" id="ARBA00022679"/>
    </source>
</evidence>
<dbReference type="CDD" id="cd03191">
    <property type="entry name" value="GST_C_Zeta"/>
    <property type="match status" value="1"/>
</dbReference>
<dbReference type="Gene3D" id="1.20.1050.10">
    <property type="match status" value="1"/>
</dbReference>
<dbReference type="GO" id="GO:0009407">
    <property type="term" value="P:toxin catabolic process"/>
    <property type="evidence" value="ECO:0007669"/>
    <property type="project" value="UniProtKB-ARBA"/>
</dbReference>
<feature type="domain" description="GST C-terminal" evidence="6">
    <location>
        <begin position="102"/>
        <end position="227"/>
    </location>
</feature>
<dbReference type="PROSITE" id="PS50405">
    <property type="entry name" value="GST_CTER"/>
    <property type="match status" value="1"/>
</dbReference>
<dbReference type="EMBL" id="GCKF01032939">
    <property type="protein sequence ID" value="JAG97479.1"/>
    <property type="molecule type" value="Transcribed_RNA"/>
</dbReference>
<comment type="catalytic activity">
    <reaction evidence="4">
        <text>RX + glutathione = an S-substituted glutathione + a halide anion + H(+)</text>
        <dbReference type="Rhea" id="RHEA:16437"/>
        <dbReference type="ChEBI" id="CHEBI:15378"/>
        <dbReference type="ChEBI" id="CHEBI:16042"/>
        <dbReference type="ChEBI" id="CHEBI:17792"/>
        <dbReference type="ChEBI" id="CHEBI:57925"/>
        <dbReference type="ChEBI" id="CHEBI:90779"/>
        <dbReference type="EC" id="2.5.1.18"/>
    </reaction>
</comment>
<dbReference type="SUPFAM" id="SSF47616">
    <property type="entry name" value="GST C-terminal domain-like"/>
    <property type="match status" value="1"/>
</dbReference>
<dbReference type="InterPro" id="IPR004045">
    <property type="entry name" value="Glutathione_S-Trfase_N"/>
</dbReference>
<dbReference type="GO" id="GO:0006749">
    <property type="term" value="P:glutathione metabolic process"/>
    <property type="evidence" value="ECO:0007669"/>
    <property type="project" value="TreeGrafter"/>
</dbReference>
<dbReference type="InterPro" id="IPR005955">
    <property type="entry name" value="GST_Zeta"/>
</dbReference>
<sequence>MASVSQENLENSPFSGKLKLYSYWRSSCAWRVRIALNLKGLPYEYKAVNLVKGEQFSEEYTNLNPLQFVPTLVDGDIIVSDSLAILLYLEDKYPEYPLLPNNLQLKAITLQVAAIVGSSIQPLQNLLVLKRVEEKLGSGEGSAWAKSFIERGFTALEKLLKNVSRKYCIGDQVTLADVFLAPQVASAAGRFNVDMSKFPTLTKINEALIQMPEFQAAVPEKQPDFKGT</sequence>
<dbReference type="SUPFAM" id="SSF52833">
    <property type="entry name" value="Thioredoxin-like"/>
    <property type="match status" value="1"/>
</dbReference>
<name>A0A0D6R3U9_ARACU</name>
<dbReference type="Pfam" id="PF14497">
    <property type="entry name" value="GST_C_3"/>
    <property type="match status" value="1"/>
</dbReference>
<keyword evidence="3" id="KW-0808">Transferase</keyword>
<evidence type="ECO:0000259" key="6">
    <source>
        <dbReference type="PROSITE" id="PS50405"/>
    </source>
</evidence>
<dbReference type="SFLD" id="SFLDS00019">
    <property type="entry name" value="Glutathione_Transferase_(cytos"/>
    <property type="match status" value="1"/>
</dbReference>
<dbReference type="Gene3D" id="3.40.30.10">
    <property type="entry name" value="Glutaredoxin"/>
    <property type="match status" value="1"/>
</dbReference>
<dbReference type="CDD" id="cd03042">
    <property type="entry name" value="GST_N_Zeta"/>
    <property type="match status" value="1"/>
</dbReference>
<reference evidence="7" key="1">
    <citation type="submission" date="2015-03" db="EMBL/GenBank/DDBJ databases">
        <title>A transcriptome of Araucaria cunninghamii, an australian fine timber species.</title>
        <authorList>
            <person name="Jing Yi C.J.Y."/>
            <person name="Yin San L.Y.S."/>
            <person name="Abdul Karim S.S."/>
            <person name="Wan Azmi N.N."/>
            <person name="Hercus R.R."/>
            <person name="Croft L.L."/>
        </authorList>
    </citation>
    <scope>NUCLEOTIDE SEQUENCE</scope>
    <source>
        <strain evidence="7">MI0301</strain>
        <tissue evidence="7">Leaf</tissue>
    </source>
</reference>
<protein>
    <recommendedName>
        <fullName evidence="2">glutathione transferase</fullName>
        <ecNumber evidence="2">2.5.1.18</ecNumber>
    </recommendedName>
</protein>
<dbReference type="GO" id="GO:0016034">
    <property type="term" value="F:maleylacetoacetate isomerase activity"/>
    <property type="evidence" value="ECO:0007669"/>
    <property type="project" value="TreeGrafter"/>
</dbReference>